<dbReference type="HOGENOM" id="CLU_417460_0_0_1"/>
<feature type="compositionally biased region" description="Acidic residues" evidence="1">
    <location>
        <begin position="123"/>
        <end position="145"/>
    </location>
</feature>
<evidence type="ECO:0000313" key="2">
    <source>
        <dbReference type="EMBL" id="KEZ42408.1"/>
    </source>
</evidence>
<dbReference type="EMBL" id="JOWA01000099">
    <property type="protein sequence ID" value="KEZ42408.1"/>
    <property type="molecule type" value="Genomic_DNA"/>
</dbReference>
<dbReference type="Proteomes" id="UP000028545">
    <property type="component" value="Unassembled WGS sequence"/>
</dbReference>
<dbReference type="RefSeq" id="XP_016642207.1">
    <property type="nucleotide sequence ID" value="XM_016787892.1"/>
</dbReference>
<feature type="region of interest" description="Disordered" evidence="1">
    <location>
        <begin position="369"/>
        <end position="405"/>
    </location>
</feature>
<feature type="compositionally biased region" description="Polar residues" evidence="1">
    <location>
        <begin position="96"/>
        <end position="111"/>
    </location>
</feature>
<feature type="compositionally biased region" description="Polar residues" evidence="1">
    <location>
        <begin position="386"/>
        <end position="400"/>
    </location>
</feature>
<feature type="region of interest" description="Disordered" evidence="1">
    <location>
        <begin position="1"/>
        <end position="148"/>
    </location>
</feature>
<keyword evidence="3" id="KW-1185">Reference proteome</keyword>
<dbReference type="GeneID" id="27724664"/>
<protein>
    <submittedName>
        <fullName evidence="2">Uncharacterized protein</fullName>
    </submittedName>
</protein>
<reference evidence="2 3" key="1">
    <citation type="journal article" date="2014" name="Genome Announc.">
        <title>Draft genome sequence of the pathogenic fungus Scedosporium apiospermum.</title>
        <authorList>
            <person name="Vandeputte P."/>
            <person name="Ghamrawi S."/>
            <person name="Rechenmann M."/>
            <person name="Iltis A."/>
            <person name="Giraud S."/>
            <person name="Fleury M."/>
            <person name="Thornton C."/>
            <person name="Delhaes L."/>
            <person name="Meyer W."/>
            <person name="Papon N."/>
            <person name="Bouchara J.P."/>
        </authorList>
    </citation>
    <scope>NUCLEOTIDE SEQUENCE [LARGE SCALE GENOMIC DNA]</scope>
    <source>
        <strain evidence="2 3">IHEM 14462</strain>
    </source>
</reference>
<gene>
    <name evidence="2" type="ORF">SAPIO_CDS5592</name>
</gene>
<accession>A0A084G4Z6</accession>
<dbReference type="OMA" id="FCPSYES"/>
<sequence length="657" mass="75308">MPVNTRAQACRASPDEQRRQGSAPGLPEGNQREPPRRYQRRRKRWTGGTAHEARERIIRLGIGRRGPPRNWKQIERQERRSQAIRMQSPGEEDSNGEVTSERTANSSSPDAMSSKDGFQAEREDIEDDEEEEEEEEGEEEDAEEGDIWRAPLAIGRSLGENLSRLQLAYRRVAQWEAILEHNKNCDPESLQGIQDYLRRARKELWTLKVNEETTTPMNELESTKKQAISQRIQTLERALKTSRFSEEIINITRALQGYKTGEIRYWDKWTLIWNDHIVDFCPTYASFCVDRLERLDRYAKKYGEGWLWYEAPLAGESEMSTLMGDATAMRATSSELQNQMYGMGCWPVTMGFKRVRCYVTSGPEIRRKKKVRWADQEEEEEEEENLTSSPSKVNAQTMSSVEIEDDPPAPSLYFDLILDSGATFPVLYEQDFRAIGINPETYAAQTTTKVKMITNKDEFRLYELRVSVTDKDCLSLVMPTQAVWPLEYPELGGIIPVLMLPKETRTSSNPLAPAEGDLSKLRKGRNWVTGCSRVSGILPFLACYTTTVPGSKVIWMGEDRRDVLGPGKFPGQMRYGAEIDDEELTQLREEAETDRAPGVRFEQACKDGGRLVDKDGQFGVSILRRYNDEGEEIGKYTVDPWTWSKDRQGQQSKKQKR</sequence>
<proteinExistence type="predicted"/>
<comment type="caution">
    <text evidence="2">The sequence shown here is derived from an EMBL/GenBank/DDBJ whole genome shotgun (WGS) entry which is preliminary data.</text>
</comment>
<name>A0A084G4Z6_PSEDA</name>
<dbReference type="KEGG" id="sapo:SAPIO_CDS5592"/>
<evidence type="ECO:0000313" key="3">
    <source>
        <dbReference type="Proteomes" id="UP000028545"/>
    </source>
</evidence>
<feature type="compositionally biased region" description="Acidic residues" evidence="1">
    <location>
        <begin position="376"/>
        <end position="385"/>
    </location>
</feature>
<dbReference type="AlphaFoldDB" id="A0A084G4Z6"/>
<organism evidence="2 3">
    <name type="scientific">Pseudallescheria apiosperma</name>
    <name type="common">Scedosporium apiospermum</name>
    <dbReference type="NCBI Taxonomy" id="563466"/>
    <lineage>
        <taxon>Eukaryota</taxon>
        <taxon>Fungi</taxon>
        <taxon>Dikarya</taxon>
        <taxon>Ascomycota</taxon>
        <taxon>Pezizomycotina</taxon>
        <taxon>Sordariomycetes</taxon>
        <taxon>Hypocreomycetidae</taxon>
        <taxon>Microascales</taxon>
        <taxon>Microascaceae</taxon>
        <taxon>Scedosporium</taxon>
    </lineage>
</organism>
<dbReference type="OrthoDB" id="5376010at2759"/>
<feature type="compositionally biased region" description="Basic and acidic residues" evidence="1">
    <location>
        <begin position="72"/>
        <end position="81"/>
    </location>
</feature>
<feature type="region of interest" description="Disordered" evidence="1">
    <location>
        <begin position="637"/>
        <end position="657"/>
    </location>
</feature>
<evidence type="ECO:0000256" key="1">
    <source>
        <dbReference type="SAM" id="MobiDB-lite"/>
    </source>
</evidence>
<dbReference type="VEuPathDB" id="FungiDB:SAPIO_CDS5592"/>